<sequence>MVLVGVAERFVGGQGQVAGAGVAVFGLFGHAAGDHRVKGFGDARADGAGLGDGQAFVQHAGQRVDVGAVGYLVVGEPFGGHVFPGAHRGA</sequence>
<dbReference type="Proteomes" id="UP000038802">
    <property type="component" value="Unassembled WGS sequence"/>
</dbReference>
<dbReference type="AlphaFoldDB" id="A0A0U0S4R2"/>
<evidence type="ECO:0000313" key="1">
    <source>
        <dbReference type="EMBL" id="COW50121.1"/>
    </source>
</evidence>
<name>A0A0U0S4R2_MYCTX</name>
<reference evidence="2" key="1">
    <citation type="submission" date="2015-03" db="EMBL/GenBank/DDBJ databases">
        <authorList>
            <consortium name="Pathogen Informatics"/>
        </authorList>
    </citation>
    <scope>NUCLEOTIDE SEQUENCE [LARGE SCALE GENOMIC DNA]</scope>
    <source>
        <strain evidence="2">K00500041</strain>
    </source>
</reference>
<evidence type="ECO:0000313" key="2">
    <source>
        <dbReference type="Proteomes" id="UP000038802"/>
    </source>
</evidence>
<accession>A0A0U0S4R2</accession>
<proteinExistence type="predicted"/>
<gene>
    <name evidence="1" type="ORF">ERS007703_03764</name>
</gene>
<organism evidence="1 2">
    <name type="scientific">Mycobacterium tuberculosis</name>
    <dbReference type="NCBI Taxonomy" id="1773"/>
    <lineage>
        <taxon>Bacteria</taxon>
        <taxon>Bacillati</taxon>
        <taxon>Actinomycetota</taxon>
        <taxon>Actinomycetes</taxon>
        <taxon>Mycobacteriales</taxon>
        <taxon>Mycobacteriaceae</taxon>
        <taxon>Mycobacterium</taxon>
        <taxon>Mycobacterium tuberculosis complex</taxon>
    </lineage>
</organism>
<dbReference type="EMBL" id="CSAE01000550">
    <property type="protein sequence ID" value="COW50121.1"/>
    <property type="molecule type" value="Genomic_DNA"/>
</dbReference>
<protein>
    <submittedName>
        <fullName evidence="1">Uncharacterized protein</fullName>
    </submittedName>
</protein>